<accession>A0A3G9J2R2</accession>
<name>A0A3G9J2R2_9ACTN</name>
<evidence type="ECO:0000313" key="1">
    <source>
        <dbReference type="EMBL" id="BBH17734.1"/>
    </source>
</evidence>
<gene>
    <name evidence="1" type="ORF">Back2_20210</name>
</gene>
<keyword evidence="2" id="KW-1185">Reference proteome</keyword>
<dbReference type="AlphaFoldDB" id="A0A3G9J2R2"/>
<sequence length="119" mass="12740">MTPESLVRGIHDHCFETAIADTEATLLAPAGRAPRARLVALSGWFVELGEDDRVRVMEVARMAAHGATFGVLAALDGSRKIADGELRLTDESGHVLAATESSTELHDLFQAEVGDWLTA</sequence>
<dbReference type="Proteomes" id="UP000271573">
    <property type="component" value="Chromosome"/>
</dbReference>
<reference evidence="1 2" key="1">
    <citation type="submission" date="2018-11" db="EMBL/GenBank/DDBJ databases">
        <title>Complete genome sequence of Nocardioides baekrokdamisoli strain KCTC 39748.</title>
        <authorList>
            <person name="Kang S.W."/>
            <person name="Lee K.C."/>
            <person name="Kim K.K."/>
            <person name="Kim J.S."/>
            <person name="Kim D.S."/>
            <person name="Ko S.H."/>
            <person name="Yang S.H."/>
            <person name="Shin Y.K."/>
            <person name="Lee J.S."/>
        </authorList>
    </citation>
    <scope>NUCLEOTIDE SEQUENCE [LARGE SCALE GENOMIC DNA]</scope>
    <source>
        <strain evidence="1 2">KCTC 39748</strain>
    </source>
</reference>
<evidence type="ECO:0000313" key="2">
    <source>
        <dbReference type="Proteomes" id="UP000271573"/>
    </source>
</evidence>
<dbReference type="EMBL" id="AP019307">
    <property type="protein sequence ID" value="BBH17734.1"/>
    <property type="molecule type" value="Genomic_DNA"/>
</dbReference>
<dbReference type="KEGG" id="nbe:Back2_20210"/>
<protein>
    <submittedName>
        <fullName evidence="1">Uncharacterized protein</fullName>
    </submittedName>
</protein>
<organism evidence="1 2">
    <name type="scientific">Nocardioides baekrokdamisoli</name>
    <dbReference type="NCBI Taxonomy" id="1804624"/>
    <lineage>
        <taxon>Bacteria</taxon>
        <taxon>Bacillati</taxon>
        <taxon>Actinomycetota</taxon>
        <taxon>Actinomycetes</taxon>
        <taxon>Propionibacteriales</taxon>
        <taxon>Nocardioidaceae</taxon>
        <taxon>Nocardioides</taxon>
    </lineage>
</organism>
<proteinExistence type="predicted"/>